<gene>
    <name evidence="1" type="ORF">S01H4_39954</name>
</gene>
<evidence type="ECO:0008006" key="2">
    <source>
        <dbReference type="Google" id="ProtNLM"/>
    </source>
</evidence>
<dbReference type="EMBL" id="BART01021710">
    <property type="protein sequence ID" value="GAH03360.1"/>
    <property type="molecule type" value="Genomic_DNA"/>
</dbReference>
<sequence length="112" mass="11917">MPGGTINAGKAVLTLTLDDKKLKQGFAKAERNVRNLGRSMQKAGNFLAPFAAAAGGAMAFLISKASEAQETWGKFETVFGDSTESMRKWAQDTSKIMGRSVITIANAAARFS</sequence>
<proteinExistence type="predicted"/>
<organism evidence="1">
    <name type="scientific">marine sediment metagenome</name>
    <dbReference type="NCBI Taxonomy" id="412755"/>
    <lineage>
        <taxon>unclassified sequences</taxon>
        <taxon>metagenomes</taxon>
        <taxon>ecological metagenomes</taxon>
    </lineage>
</organism>
<evidence type="ECO:0000313" key="1">
    <source>
        <dbReference type="EMBL" id="GAH03360.1"/>
    </source>
</evidence>
<reference evidence="1" key="1">
    <citation type="journal article" date="2014" name="Front. Microbiol.">
        <title>High frequency of phylogenetically diverse reductive dehalogenase-homologous genes in deep subseafloor sedimentary metagenomes.</title>
        <authorList>
            <person name="Kawai M."/>
            <person name="Futagami T."/>
            <person name="Toyoda A."/>
            <person name="Takaki Y."/>
            <person name="Nishi S."/>
            <person name="Hori S."/>
            <person name="Arai W."/>
            <person name="Tsubouchi T."/>
            <person name="Morono Y."/>
            <person name="Uchiyama I."/>
            <person name="Ito T."/>
            <person name="Fujiyama A."/>
            <person name="Inagaki F."/>
            <person name="Takami H."/>
        </authorList>
    </citation>
    <scope>NUCLEOTIDE SEQUENCE</scope>
    <source>
        <strain evidence="1">Expedition CK06-06</strain>
    </source>
</reference>
<comment type="caution">
    <text evidence="1">The sequence shown here is derived from an EMBL/GenBank/DDBJ whole genome shotgun (WGS) entry which is preliminary data.</text>
</comment>
<feature type="non-terminal residue" evidence="1">
    <location>
        <position position="112"/>
    </location>
</feature>
<accession>X1D515</accession>
<dbReference type="AlphaFoldDB" id="X1D515"/>
<protein>
    <recommendedName>
        <fullName evidence="2">Phage tail tape measure protein domain-containing protein</fullName>
    </recommendedName>
</protein>
<name>X1D515_9ZZZZ</name>